<keyword evidence="4" id="KW-1185">Reference proteome</keyword>
<evidence type="ECO:0000259" key="2">
    <source>
        <dbReference type="Pfam" id="PF20150"/>
    </source>
</evidence>
<dbReference type="InterPro" id="IPR045518">
    <property type="entry name" value="2EXR"/>
</dbReference>
<feature type="compositionally biased region" description="Acidic residues" evidence="1">
    <location>
        <begin position="415"/>
        <end position="427"/>
    </location>
</feature>
<dbReference type="AlphaFoldDB" id="A0AAE0I3D5"/>
<dbReference type="EMBL" id="JAUEPO010000007">
    <property type="protein sequence ID" value="KAK3317635.1"/>
    <property type="molecule type" value="Genomic_DNA"/>
</dbReference>
<feature type="region of interest" description="Disordered" evidence="1">
    <location>
        <begin position="1"/>
        <end position="22"/>
    </location>
</feature>
<dbReference type="Proteomes" id="UP001286456">
    <property type="component" value="Unassembled WGS sequence"/>
</dbReference>
<sequence length="564" mass="64467">MSSDKRSPRKPKLSSKAPSISDMTMGHTKTFHRFPDLALELQIIIWEEFMCDYKDNPGVVWQLVWGIDESAPTDLSRQDPNKHLNVRPYIRIDGFPAPEDRLEKSYDDSELLKVSSNPLLKVCRESRRVALHGHRYVSLPVLNAHINIIVRPREDVFWVVEPSIGSLIAEWEAEYGRLVEVTMTEDMGFVKQVLMSNNDVAAVMLENSVHWDYDDSGNGVPSWHISRDYLRTVERIFADQCVWNFWRAPSGRRFWNSYSDYEDYRRSNPNSMMFRDMIDRITELLFMSTDPRIRSDLHSMRMDREGAIAALGESQTLKWALADGAMAPNGTDGLDEADGPTVGDPCKHLRAYDVKDTTPQPFKKIFRDTSGPRRKRRDRARHRDSPVESDDSDLDDGSGLAQSDDDSECWHSDVSDSDLDGQSEDLSDTNWRMEEDDFPIEGGESQSSTPGDTNGEHESVFGNSDNTDKRHLFGMTESKPDQATNHSRDSRTGEKFPVKARRDTQHTSCPVVIQQTDPNSFAWDWKDSRVPGHLKEWVNSGNEYPDLTQSGVFTWDDQCMEAVQ</sequence>
<reference evidence="3" key="2">
    <citation type="submission" date="2023-06" db="EMBL/GenBank/DDBJ databases">
        <authorList>
            <consortium name="Lawrence Berkeley National Laboratory"/>
            <person name="Haridas S."/>
            <person name="Hensen N."/>
            <person name="Bonometti L."/>
            <person name="Westerberg I."/>
            <person name="Brannstrom I.O."/>
            <person name="Guillou S."/>
            <person name="Cros-Aarteil S."/>
            <person name="Calhoun S."/>
            <person name="Kuo A."/>
            <person name="Mondo S."/>
            <person name="Pangilinan J."/>
            <person name="Riley R."/>
            <person name="Labutti K."/>
            <person name="Andreopoulos B."/>
            <person name="Lipzen A."/>
            <person name="Chen C."/>
            <person name="Yanf M."/>
            <person name="Daum C."/>
            <person name="Ng V."/>
            <person name="Clum A."/>
            <person name="Steindorff A."/>
            <person name="Ohm R."/>
            <person name="Martin F."/>
            <person name="Silar P."/>
            <person name="Natvig D."/>
            <person name="Lalanne C."/>
            <person name="Gautier V."/>
            <person name="Ament-Velasquez S.L."/>
            <person name="Kruys A."/>
            <person name="Hutchinson M.I."/>
            <person name="Powell A.J."/>
            <person name="Barry K."/>
            <person name="Miller A.N."/>
            <person name="Grigoriev I.V."/>
            <person name="Debuchy R."/>
            <person name="Gladieux P."/>
            <person name="Thoren M.H."/>
            <person name="Johannesson H."/>
        </authorList>
    </citation>
    <scope>NUCLEOTIDE SEQUENCE</scope>
    <source>
        <strain evidence="3">SMH4131-1</strain>
    </source>
</reference>
<evidence type="ECO:0000313" key="4">
    <source>
        <dbReference type="Proteomes" id="UP001286456"/>
    </source>
</evidence>
<feature type="domain" description="2EXR" evidence="2">
    <location>
        <begin position="31"/>
        <end position="156"/>
    </location>
</feature>
<reference evidence="3" key="1">
    <citation type="journal article" date="2023" name="Mol. Phylogenet. Evol.">
        <title>Genome-scale phylogeny and comparative genomics of the fungal order Sordariales.</title>
        <authorList>
            <person name="Hensen N."/>
            <person name="Bonometti L."/>
            <person name="Westerberg I."/>
            <person name="Brannstrom I.O."/>
            <person name="Guillou S."/>
            <person name="Cros-Aarteil S."/>
            <person name="Calhoun S."/>
            <person name="Haridas S."/>
            <person name="Kuo A."/>
            <person name="Mondo S."/>
            <person name="Pangilinan J."/>
            <person name="Riley R."/>
            <person name="LaButti K."/>
            <person name="Andreopoulos B."/>
            <person name="Lipzen A."/>
            <person name="Chen C."/>
            <person name="Yan M."/>
            <person name="Daum C."/>
            <person name="Ng V."/>
            <person name="Clum A."/>
            <person name="Steindorff A."/>
            <person name="Ohm R.A."/>
            <person name="Martin F."/>
            <person name="Silar P."/>
            <person name="Natvig D.O."/>
            <person name="Lalanne C."/>
            <person name="Gautier V."/>
            <person name="Ament-Velasquez S.L."/>
            <person name="Kruys A."/>
            <person name="Hutchinson M.I."/>
            <person name="Powell A.J."/>
            <person name="Barry K."/>
            <person name="Miller A.N."/>
            <person name="Grigoriev I.V."/>
            <person name="Debuchy R."/>
            <person name="Gladieux P."/>
            <person name="Hiltunen Thoren M."/>
            <person name="Johannesson H."/>
        </authorList>
    </citation>
    <scope>NUCLEOTIDE SEQUENCE</scope>
    <source>
        <strain evidence="3">SMH4131-1</strain>
    </source>
</reference>
<accession>A0AAE0I3D5</accession>
<feature type="compositionally biased region" description="Basic and acidic residues" evidence="1">
    <location>
        <begin position="486"/>
        <end position="505"/>
    </location>
</feature>
<dbReference type="Pfam" id="PF20150">
    <property type="entry name" value="2EXR"/>
    <property type="match status" value="1"/>
</dbReference>
<proteinExistence type="predicted"/>
<evidence type="ECO:0000313" key="3">
    <source>
        <dbReference type="EMBL" id="KAK3317635.1"/>
    </source>
</evidence>
<feature type="region of interest" description="Disordered" evidence="1">
    <location>
        <begin position="351"/>
        <end position="509"/>
    </location>
</feature>
<organism evidence="3 4">
    <name type="scientific">Cercophora scortea</name>
    <dbReference type="NCBI Taxonomy" id="314031"/>
    <lineage>
        <taxon>Eukaryota</taxon>
        <taxon>Fungi</taxon>
        <taxon>Dikarya</taxon>
        <taxon>Ascomycota</taxon>
        <taxon>Pezizomycotina</taxon>
        <taxon>Sordariomycetes</taxon>
        <taxon>Sordariomycetidae</taxon>
        <taxon>Sordariales</taxon>
        <taxon>Lasiosphaeriaceae</taxon>
        <taxon>Cercophora</taxon>
    </lineage>
</organism>
<feature type="compositionally biased region" description="Acidic residues" evidence="1">
    <location>
        <begin position="387"/>
        <end position="396"/>
    </location>
</feature>
<protein>
    <recommendedName>
        <fullName evidence="2">2EXR domain-containing protein</fullName>
    </recommendedName>
</protein>
<evidence type="ECO:0000256" key="1">
    <source>
        <dbReference type="SAM" id="MobiDB-lite"/>
    </source>
</evidence>
<name>A0AAE0I3D5_9PEZI</name>
<comment type="caution">
    <text evidence="3">The sequence shown here is derived from an EMBL/GenBank/DDBJ whole genome shotgun (WGS) entry which is preliminary data.</text>
</comment>
<gene>
    <name evidence="3" type="ORF">B0T19DRAFT_446590</name>
</gene>